<comment type="caution">
    <text evidence="2">The sequence shown here is derived from an EMBL/GenBank/DDBJ whole genome shotgun (WGS) entry which is preliminary data.</text>
</comment>
<evidence type="ECO:0000313" key="2">
    <source>
        <dbReference type="EMBL" id="TGG90012.1"/>
    </source>
</evidence>
<name>A0A8H1LJG5_9ACTN</name>
<protein>
    <submittedName>
        <fullName evidence="2">Uncharacterized protein</fullName>
    </submittedName>
</protein>
<feature type="compositionally biased region" description="Polar residues" evidence="1">
    <location>
        <begin position="85"/>
        <end position="98"/>
    </location>
</feature>
<dbReference type="AlphaFoldDB" id="A0A8H1LJG5"/>
<dbReference type="EMBL" id="RCIY01000001">
    <property type="protein sequence ID" value="TGG90012.1"/>
    <property type="molecule type" value="Genomic_DNA"/>
</dbReference>
<feature type="compositionally biased region" description="Gly residues" evidence="1">
    <location>
        <begin position="21"/>
        <end position="31"/>
    </location>
</feature>
<proteinExistence type="predicted"/>
<gene>
    <name evidence="2" type="ORF">D8771_00105</name>
</gene>
<sequence>MCGAACTGAPPPGERAARFRGGPGGGSGGGGQERRPAGGPVRATGSPGTAAGHRRRVPGCAQAGTPHEAGSVCAPRRLPARDRSCSLSGTSTECTSQGHRPIKISNVPY</sequence>
<organism evidence="2 3">
    <name type="scientific">Streptomyces albus</name>
    <dbReference type="NCBI Taxonomy" id="1888"/>
    <lineage>
        <taxon>Bacteria</taxon>
        <taxon>Bacillati</taxon>
        <taxon>Actinomycetota</taxon>
        <taxon>Actinomycetes</taxon>
        <taxon>Kitasatosporales</taxon>
        <taxon>Streptomycetaceae</taxon>
        <taxon>Streptomyces</taxon>
    </lineage>
</organism>
<accession>A0A8H1LJG5</accession>
<evidence type="ECO:0000256" key="1">
    <source>
        <dbReference type="SAM" id="MobiDB-lite"/>
    </source>
</evidence>
<reference evidence="2 3" key="1">
    <citation type="submission" date="2018-10" db="EMBL/GenBank/DDBJ databases">
        <title>Isolation of pseudouridimycin from Streptomyces albus DSM 40763.</title>
        <authorList>
            <person name="Rosenqvist P."/>
            <person name="Metsae-Ketelae M."/>
            <person name="Virta P."/>
        </authorList>
    </citation>
    <scope>NUCLEOTIDE SEQUENCE [LARGE SCALE GENOMIC DNA]</scope>
    <source>
        <strain evidence="2 3">DSM 40763</strain>
    </source>
</reference>
<evidence type="ECO:0000313" key="3">
    <source>
        <dbReference type="Proteomes" id="UP000298111"/>
    </source>
</evidence>
<feature type="region of interest" description="Disordered" evidence="1">
    <location>
        <begin position="1"/>
        <end position="109"/>
    </location>
</feature>
<dbReference type="Proteomes" id="UP000298111">
    <property type="component" value="Unassembled WGS sequence"/>
</dbReference>